<keyword evidence="1" id="KW-0539">Nucleus</keyword>
<name>A0A8J5KLD1_ZINOF</name>
<dbReference type="GO" id="GO:0008270">
    <property type="term" value="F:zinc ion binding"/>
    <property type="evidence" value="ECO:0007669"/>
    <property type="project" value="UniProtKB-KW"/>
</dbReference>
<evidence type="ECO:0000313" key="3">
    <source>
        <dbReference type="EMBL" id="KAG6488238.1"/>
    </source>
</evidence>
<keyword evidence="1" id="KW-0479">Metal-binding</keyword>
<evidence type="ECO:0000313" key="4">
    <source>
        <dbReference type="Proteomes" id="UP000734854"/>
    </source>
</evidence>
<keyword evidence="1" id="KW-0862">Zinc</keyword>
<dbReference type="GO" id="GO:0006355">
    <property type="term" value="P:regulation of DNA-templated transcription"/>
    <property type="evidence" value="ECO:0007669"/>
    <property type="project" value="UniProtKB-UniRule"/>
</dbReference>
<dbReference type="Proteomes" id="UP000734854">
    <property type="component" value="Unassembled WGS sequence"/>
</dbReference>
<accession>A0A8J5KLD1</accession>
<dbReference type="GO" id="GO:0006325">
    <property type="term" value="P:chromatin organization"/>
    <property type="evidence" value="ECO:0007669"/>
    <property type="project" value="UniProtKB-UniRule"/>
</dbReference>
<keyword evidence="1" id="KW-0156">Chromatin regulator</keyword>
<protein>
    <recommendedName>
        <fullName evidence="1">PHD finger protein ALFIN-LIKE</fullName>
    </recommendedName>
</protein>
<comment type="domain">
    <text evidence="1">The PHD-type zinc finger mediates the binding to H3K4me3.</text>
</comment>
<reference evidence="3 4" key="1">
    <citation type="submission" date="2020-08" db="EMBL/GenBank/DDBJ databases">
        <title>Plant Genome Project.</title>
        <authorList>
            <person name="Zhang R.-G."/>
        </authorList>
    </citation>
    <scope>NUCLEOTIDE SEQUENCE [LARGE SCALE GENOMIC DNA]</scope>
    <source>
        <tissue evidence="3">Rhizome</tissue>
    </source>
</reference>
<evidence type="ECO:0000259" key="2">
    <source>
        <dbReference type="Pfam" id="PF12165"/>
    </source>
</evidence>
<dbReference type="InterPro" id="IPR021998">
    <property type="entry name" value="Alfin_N"/>
</dbReference>
<dbReference type="InterPro" id="IPR045104">
    <property type="entry name" value="Alfin"/>
</dbReference>
<gene>
    <name evidence="3" type="ORF">ZIOFF_056997</name>
</gene>
<feature type="domain" description="Alfin N-terminal" evidence="2">
    <location>
        <begin position="13"/>
        <end position="56"/>
    </location>
</feature>
<comment type="subcellular location">
    <subcellularLocation>
        <location evidence="1">Nucleus</location>
    </subcellularLocation>
</comment>
<dbReference type="GO" id="GO:0003712">
    <property type="term" value="F:transcription coregulator activity"/>
    <property type="evidence" value="ECO:0007669"/>
    <property type="project" value="TreeGrafter"/>
</dbReference>
<dbReference type="GO" id="GO:0000976">
    <property type="term" value="F:transcription cis-regulatory region binding"/>
    <property type="evidence" value="ECO:0007669"/>
    <property type="project" value="TreeGrafter"/>
</dbReference>
<evidence type="ECO:0000256" key="1">
    <source>
        <dbReference type="RuleBase" id="RU369089"/>
    </source>
</evidence>
<dbReference type="Pfam" id="PF12165">
    <property type="entry name" value="Alfin"/>
    <property type="match status" value="2"/>
</dbReference>
<keyword evidence="4" id="KW-1185">Reference proteome</keyword>
<organism evidence="3 4">
    <name type="scientific">Zingiber officinale</name>
    <name type="common">Ginger</name>
    <name type="synonym">Amomum zingiber</name>
    <dbReference type="NCBI Taxonomy" id="94328"/>
    <lineage>
        <taxon>Eukaryota</taxon>
        <taxon>Viridiplantae</taxon>
        <taxon>Streptophyta</taxon>
        <taxon>Embryophyta</taxon>
        <taxon>Tracheophyta</taxon>
        <taxon>Spermatophyta</taxon>
        <taxon>Magnoliopsida</taxon>
        <taxon>Liliopsida</taxon>
        <taxon>Zingiberales</taxon>
        <taxon>Zingiberaceae</taxon>
        <taxon>Zingiber</taxon>
    </lineage>
</organism>
<dbReference type="EMBL" id="JACMSC010000015">
    <property type="protein sequence ID" value="KAG6488238.1"/>
    <property type="molecule type" value="Genomic_DNA"/>
</dbReference>
<comment type="function">
    <text evidence="1">Histone-binding component that specifically recognizes H3 tails trimethylated on 'Lys-4' (H3K4me3), which mark transcription start sites of virtually all active genes.</text>
</comment>
<keyword evidence="1" id="KW-0805">Transcription regulation</keyword>
<comment type="similarity">
    <text evidence="1">Belongs to the Alfin family.</text>
</comment>
<feature type="domain" description="Alfin N-terminal" evidence="2">
    <location>
        <begin position="307"/>
        <end position="382"/>
    </location>
</feature>
<proteinExistence type="inferred from homology"/>
<dbReference type="PANTHER" id="PTHR12321:SF77">
    <property type="entry name" value="PHD FINGER PROTEIN ALFIN-LIKE 6"/>
    <property type="match status" value="1"/>
</dbReference>
<dbReference type="AlphaFoldDB" id="A0A8J5KLD1"/>
<dbReference type="GO" id="GO:0042393">
    <property type="term" value="F:histone binding"/>
    <property type="evidence" value="ECO:0007669"/>
    <property type="project" value="UniProtKB-UniRule"/>
</dbReference>
<keyword evidence="1" id="KW-0804">Transcription</keyword>
<dbReference type="PANTHER" id="PTHR12321">
    <property type="entry name" value="CPG BINDING PROTEIN"/>
    <property type="match status" value="1"/>
</dbReference>
<keyword evidence="1" id="KW-0863">Zinc-finger</keyword>
<comment type="caution">
    <text evidence="3">The sequence shown here is derived from an EMBL/GenBank/DDBJ whole genome shotgun (WGS) entry which is preliminary data.</text>
</comment>
<sequence>MDGDGRGAYGSHTAEDVFRDFRARRAGMIKALTTDPRGFCLGHSSVPGVCILGKGKGELSSAFLDRVDVLILDCSHSWSGRGCKAVKEKMLLVLTEWFCRMDFPHVHRGEEGFAEWQIYKKFSTQGDCTCLQWVQVVAGLAVGNPNLHKRGRFVWLQGRRSLGGDYGSGVPCYAGCEDEVAWFAESIGCLLERTIYVMTVGSATVSSQRLGLTARSCAKLRSDMFAASSWPGAGCNLAGIISFDLGPEDGKGKVWKEVPVSCWFVGGGAPVIWAIKDEREREQGQGKKAGRLGVWVEEKAKIVVIHEKENLCLYGLPNETWEVTLPAEEVPPELPEPALGINFARDGMEGKDWLALVAVHSDAWLLAVAFYFGARFGFDKESSLVGERPPRPASTIVGGPMSPLVQTTKIMLCISTSNSAAQGPPSLVIGSIYTRRS</sequence>
<comment type="subunit">
    <text evidence="1">Interacts with H3K4me3 and to a lesser extent with H3K4me2.</text>
</comment>
<dbReference type="GO" id="GO:0005634">
    <property type="term" value="C:nucleus"/>
    <property type="evidence" value="ECO:0007669"/>
    <property type="project" value="UniProtKB-SubCell"/>
</dbReference>